<evidence type="ECO:0000256" key="6">
    <source>
        <dbReference type="ARBA" id="ARBA00023136"/>
    </source>
</evidence>
<proteinExistence type="inferred from homology"/>
<dbReference type="InterPro" id="IPR000425">
    <property type="entry name" value="MIP"/>
</dbReference>
<feature type="transmembrane region" description="Helical" evidence="8">
    <location>
        <begin position="36"/>
        <end position="57"/>
    </location>
</feature>
<keyword evidence="10" id="KW-1185">Reference proteome</keyword>
<feature type="transmembrane region" description="Helical" evidence="8">
    <location>
        <begin position="85"/>
        <end position="105"/>
    </location>
</feature>
<feature type="transmembrane region" description="Helical" evidence="8">
    <location>
        <begin position="218"/>
        <end position="240"/>
    </location>
</feature>
<dbReference type="GO" id="GO:0005886">
    <property type="term" value="C:plasma membrane"/>
    <property type="evidence" value="ECO:0007669"/>
    <property type="project" value="TreeGrafter"/>
</dbReference>
<dbReference type="KEGG" id="srho:HH216_04910"/>
<keyword evidence="3 7" id="KW-0813">Transport</keyword>
<comment type="subcellular location">
    <subcellularLocation>
        <location evidence="1">Membrane</location>
        <topology evidence="1">Multi-pass membrane protein</topology>
    </subcellularLocation>
</comment>
<gene>
    <name evidence="9" type="ORF">HH216_04910</name>
</gene>
<keyword evidence="5 8" id="KW-1133">Transmembrane helix</keyword>
<feature type="transmembrane region" description="Helical" evidence="8">
    <location>
        <begin position="162"/>
        <end position="182"/>
    </location>
</feature>
<comment type="similarity">
    <text evidence="2 7">Belongs to the MIP/aquaporin (TC 1.A.8) family.</text>
</comment>
<organism evidence="9 10">
    <name type="scientific">Spirosoma rhododendri</name>
    <dbReference type="NCBI Taxonomy" id="2728024"/>
    <lineage>
        <taxon>Bacteria</taxon>
        <taxon>Pseudomonadati</taxon>
        <taxon>Bacteroidota</taxon>
        <taxon>Cytophagia</taxon>
        <taxon>Cytophagales</taxon>
        <taxon>Cytophagaceae</taxon>
        <taxon>Spirosoma</taxon>
    </lineage>
</organism>
<evidence type="ECO:0000256" key="3">
    <source>
        <dbReference type="ARBA" id="ARBA00022448"/>
    </source>
</evidence>
<evidence type="ECO:0000313" key="9">
    <source>
        <dbReference type="EMBL" id="QJD77836.1"/>
    </source>
</evidence>
<dbReference type="EMBL" id="CP051677">
    <property type="protein sequence ID" value="QJD77836.1"/>
    <property type="molecule type" value="Genomic_DNA"/>
</dbReference>
<evidence type="ECO:0000256" key="1">
    <source>
        <dbReference type="ARBA" id="ARBA00004141"/>
    </source>
</evidence>
<evidence type="ECO:0000256" key="8">
    <source>
        <dbReference type="SAM" id="Phobius"/>
    </source>
</evidence>
<dbReference type="InterPro" id="IPR050363">
    <property type="entry name" value="MIP/Aquaporin"/>
</dbReference>
<evidence type="ECO:0000256" key="5">
    <source>
        <dbReference type="ARBA" id="ARBA00022989"/>
    </source>
</evidence>
<dbReference type="PANTHER" id="PTHR43829">
    <property type="entry name" value="AQUAPORIN OR AQUAGLYCEROPORIN RELATED"/>
    <property type="match status" value="1"/>
</dbReference>
<dbReference type="PRINTS" id="PR00783">
    <property type="entry name" value="MINTRINSICP"/>
</dbReference>
<accession>A0A7L5DHM9</accession>
<keyword evidence="4 7" id="KW-0812">Transmembrane</keyword>
<evidence type="ECO:0000313" key="10">
    <source>
        <dbReference type="Proteomes" id="UP000501128"/>
    </source>
</evidence>
<dbReference type="PANTHER" id="PTHR43829:SF9">
    <property type="entry name" value="AQUAPORIN-9"/>
    <property type="match status" value="1"/>
</dbReference>
<name>A0A7L5DHM9_9BACT</name>
<dbReference type="Gene3D" id="1.20.1080.10">
    <property type="entry name" value="Glycerol uptake facilitator protein"/>
    <property type="match status" value="1"/>
</dbReference>
<dbReference type="InterPro" id="IPR023271">
    <property type="entry name" value="Aquaporin-like"/>
</dbReference>
<feature type="transmembrane region" description="Helical" evidence="8">
    <location>
        <begin position="137"/>
        <end position="155"/>
    </location>
</feature>
<dbReference type="GO" id="GO:0015254">
    <property type="term" value="F:glycerol channel activity"/>
    <property type="evidence" value="ECO:0007669"/>
    <property type="project" value="TreeGrafter"/>
</dbReference>
<reference evidence="9 10" key="1">
    <citation type="submission" date="2020-04" db="EMBL/GenBank/DDBJ databases">
        <title>Genome sequencing of novel species.</title>
        <authorList>
            <person name="Heo J."/>
            <person name="Kim S.-J."/>
            <person name="Kim J.-S."/>
            <person name="Hong S.-B."/>
            <person name="Kwon S.-W."/>
        </authorList>
    </citation>
    <scope>NUCLEOTIDE SEQUENCE [LARGE SCALE GENOMIC DNA]</scope>
    <source>
        <strain evidence="9 10">CJU-R4</strain>
    </source>
</reference>
<sequence>MQTSPFLGELIGTIVLILLGDGVVANVVLSQTKGHNAGWIVITAGWSFAVTIGIFVAKAFGSIDAHLSPAVTIAFAVATDDYSHVIPYITAQMIGAFIGAVLVWLHHLPHWAVTDDKAAKLATFCNTPAIRSTGSNLTSEAMATIVLILGLAGISSKHLGELAIGVGPYLVGVLVWSIGLSLGGPTGYAINPARDLGPRIAHAVLPIPNKGPSGWNYAWVPVLGPIIGAVVGGLLIRWYAL</sequence>
<dbReference type="AlphaFoldDB" id="A0A7L5DHM9"/>
<protein>
    <submittedName>
        <fullName evidence="9">Aquaporin family protein</fullName>
    </submittedName>
</protein>
<evidence type="ECO:0000256" key="2">
    <source>
        <dbReference type="ARBA" id="ARBA00006175"/>
    </source>
</evidence>
<feature type="transmembrane region" description="Helical" evidence="8">
    <location>
        <begin position="6"/>
        <end position="29"/>
    </location>
</feature>
<evidence type="ECO:0000256" key="7">
    <source>
        <dbReference type="RuleBase" id="RU000477"/>
    </source>
</evidence>
<dbReference type="Pfam" id="PF00230">
    <property type="entry name" value="MIP"/>
    <property type="match status" value="1"/>
</dbReference>
<dbReference type="SUPFAM" id="SSF81338">
    <property type="entry name" value="Aquaporin-like"/>
    <property type="match status" value="1"/>
</dbReference>
<dbReference type="RefSeq" id="WP_169549780.1">
    <property type="nucleotide sequence ID" value="NZ_CP051677.1"/>
</dbReference>
<evidence type="ECO:0000256" key="4">
    <source>
        <dbReference type="ARBA" id="ARBA00022692"/>
    </source>
</evidence>
<keyword evidence="6 8" id="KW-0472">Membrane</keyword>
<dbReference type="Proteomes" id="UP000501128">
    <property type="component" value="Chromosome"/>
</dbReference>